<dbReference type="SUPFAM" id="SSF55804">
    <property type="entry name" value="Phoshotransferase/anion transport protein"/>
    <property type="match status" value="1"/>
</dbReference>
<dbReference type="SUPFAM" id="SSF46785">
    <property type="entry name" value="Winged helix' DNA-binding domain"/>
    <property type="match status" value="1"/>
</dbReference>
<keyword evidence="1" id="KW-0808">Transferase</keyword>
<dbReference type="AlphaFoldDB" id="A0A2Z2KJ60"/>
<dbReference type="OrthoDB" id="3710983at2"/>
<organism evidence="5 6">
    <name type="scientific">Paenibacillus donghaensis</name>
    <dbReference type="NCBI Taxonomy" id="414771"/>
    <lineage>
        <taxon>Bacteria</taxon>
        <taxon>Bacillati</taxon>
        <taxon>Bacillota</taxon>
        <taxon>Bacilli</taxon>
        <taxon>Bacillales</taxon>
        <taxon>Paenibacillaceae</taxon>
        <taxon>Paenibacillus</taxon>
    </lineage>
</organism>
<dbReference type="Pfam" id="PF08279">
    <property type="entry name" value="HTH_11"/>
    <property type="match status" value="1"/>
</dbReference>
<dbReference type="Gene3D" id="3.40.930.10">
    <property type="entry name" value="Mannitol-specific EII, Chain A"/>
    <property type="match status" value="1"/>
</dbReference>
<dbReference type="InterPro" id="IPR011608">
    <property type="entry name" value="PRD"/>
</dbReference>
<dbReference type="Proteomes" id="UP000249890">
    <property type="component" value="Chromosome"/>
</dbReference>
<dbReference type="InterPro" id="IPR036634">
    <property type="entry name" value="PRD_sf"/>
</dbReference>
<dbReference type="InterPro" id="IPR050661">
    <property type="entry name" value="BglG_antiterminators"/>
</dbReference>
<feature type="domain" description="PRD" evidence="4">
    <location>
        <begin position="294"/>
        <end position="401"/>
    </location>
</feature>
<dbReference type="PROSITE" id="PS51372">
    <property type="entry name" value="PRD_2"/>
    <property type="match status" value="1"/>
</dbReference>
<dbReference type="PROSITE" id="PS51094">
    <property type="entry name" value="PTS_EIIA_TYPE_2"/>
    <property type="match status" value="1"/>
</dbReference>
<dbReference type="Gene3D" id="1.10.1790.10">
    <property type="entry name" value="PRD domain"/>
    <property type="match status" value="1"/>
</dbReference>
<reference evidence="5 6" key="1">
    <citation type="submission" date="2017-06" db="EMBL/GenBank/DDBJ databases">
        <title>Complete genome sequence of Paenibacillus donghaensis KCTC 13049T isolated from East Sea sediment, South Korea.</title>
        <authorList>
            <person name="Jung B.K."/>
            <person name="Hong S.-J."/>
            <person name="Shin J.-H."/>
        </authorList>
    </citation>
    <scope>NUCLEOTIDE SEQUENCE [LARGE SCALE GENOMIC DNA]</scope>
    <source>
        <strain evidence="5 6">KCTC 13049</strain>
    </source>
</reference>
<dbReference type="InterPro" id="IPR002178">
    <property type="entry name" value="PTS_EIIA_type-2_dom"/>
</dbReference>
<dbReference type="GO" id="GO:0009401">
    <property type="term" value="P:phosphoenolpyruvate-dependent sugar phosphotransferase system"/>
    <property type="evidence" value="ECO:0007669"/>
    <property type="project" value="InterPro"/>
</dbReference>
<proteinExistence type="predicted"/>
<dbReference type="Pfam" id="PF00359">
    <property type="entry name" value="PTS_EIIA_2"/>
    <property type="match status" value="1"/>
</dbReference>
<dbReference type="InterPro" id="IPR036388">
    <property type="entry name" value="WH-like_DNA-bd_sf"/>
</dbReference>
<dbReference type="KEGG" id="pdh:B9T62_22395"/>
<dbReference type="CDD" id="cd05568">
    <property type="entry name" value="PTS_IIB_bgl_like"/>
    <property type="match status" value="1"/>
</dbReference>
<evidence type="ECO:0000259" key="4">
    <source>
        <dbReference type="PROSITE" id="PS51372"/>
    </source>
</evidence>
<dbReference type="SUPFAM" id="SSF52794">
    <property type="entry name" value="PTS system IIB component-like"/>
    <property type="match status" value="1"/>
</dbReference>
<dbReference type="Gene3D" id="3.40.50.2300">
    <property type="match status" value="1"/>
</dbReference>
<dbReference type="GO" id="GO:0008982">
    <property type="term" value="F:protein-N(PI)-phosphohistidine-sugar phosphotransferase activity"/>
    <property type="evidence" value="ECO:0007669"/>
    <property type="project" value="InterPro"/>
</dbReference>
<dbReference type="GO" id="GO:0006355">
    <property type="term" value="P:regulation of DNA-templated transcription"/>
    <property type="evidence" value="ECO:0007669"/>
    <property type="project" value="InterPro"/>
</dbReference>
<dbReference type="PANTHER" id="PTHR30185">
    <property type="entry name" value="CRYPTIC BETA-GLUCOSIDE BGL OPERON ANTITERMINATOR"/>
    <property type="match status" value="1"/>
</dbReference>
<keyword evidence="6" id="KW-1185">Reference proteome</keyword>
<evidence type="ECO:0000313" key="5">
    <source>
        <dbReference type="EMBL" id="ASA23310.1"/>
    </source>
</evidence>
<sequence length="646" mass="73769">MIHKRHKEIIYHLLSADQSLTGEQLARKLSVSTRTIRSDIKTLNEILAPYEVEIRSSRQHGYDIGKEVRNSDFLERIIQQEDLFSAVPNTPEERMSFILFKLTSSLDYISMESLADEVYVSKTTISYDIKKIIEFLKPFPNLELGISPVSGLYLYGTESAKRIVLGHMLSREKLSEVGSVLLKLSNLLVTDNIKRDLFRIYDMIVVALNEAGYSMTDNDLNLLTVDFLLSCKRIQLGFNAEFNGKSPDISSIVSKFVTELERIFNIRIGVEDRIYLQQSFKAKRVMKMNNEDFVLDEETRQVTTCLLDEIRQKYGYDFSANQTFISNLSLHLNSMIHRFRRGQYDDNPLKEEVKKNYSLAFEIATLIIPILKEKLDVLINESELTFIALHIAVALEEKLEKQRVAILCGSGLSTAQLVKRRLLSHFGDQMNIVGHFPLYQLPQVMNKEFGAVHLIITTLPIQGNYDIPIIQVNPLVTREDLDKIAQYIDMSYYPLVMEEKGQEGLRFLDDQLFERFNGEDYFESIANLCRRLQVGGYIENEKKFYDSVLEREGLFSTIMDSGVAIPHPMEAASRTSIVAVGTFKNPIRHQGRKIKLVLLFAVNTKEREMLAAMYGKIEALLDSPAGIAAAASAEKFSDFLKVLKNV</sequence>
<dbReference type="InterPro" id="IPR036095">
    <property type="entry name" value="PTS_EIIB-like_sf"/>
</dbReference>
<dbReference type="SUPFAM" id="SSF63520">
    <property type="entry name" value="PTS-regulatory domain, PRD"/>
    <property type="match status" value="1"/>
</dbReference>
<dbReference type="EMBL" id="CP021780">
    <property type="protein sequence ID" value="ASA23310.1"/>
    <property type="molecule type" value="Genomic_DNA"/>
</dbReference>
<evidence type="ECO:0000256" key="1">
    <source>
        <dbReference type="ARBA" id="ARBA00022679"/>
    </source>
</evidence>
<accession>A0A2Z2KJ60</accession>
<feature type="domain" description="PTS EIIA type-2" evidence="3">
    <location>
        <begin position="505"/>
        <end position="646"/>
    </location>
</feature>
<dbReference type="Pfam" id="PF00874">
    <property type="entry name" value="PRD"/>
    <property type="match status" value="1"/>
</dbReference>
<protein>
    <submittedName>
        <fullName evidence="5">Uncharacterized protein</fullName>
    </submittedName>
</protein>
<evidence type="ECO:0000256" key="2">
    <source>
        <dbReference type="ARBA" id="ARBA00022737"/>
    </source>
</evidence>
<keyword evidence="2" id="KW-0677">Repeat</keyword>
<name>A0A2Z2KJ60_9BACL</name>
<dbReference type="PANTHER" id="PTHR30185:SF13">
    <property type="entry name" value="LICABCH OPERON REGULATOR-RELATED"/>
    <property type="match status" value="1"/>
</dbReference>
<dbReference type="InterPro" id="IPR036390">
    <property type="entry name" value="WH_DNA-bd_sf"/>
</dbReference>
<dbReference type="InterPro" id="IPR016152">
    <property type="entry name" value="PTrfase/Anion_transptr"/>
</dbReference>
<evidence type="ECO:0000259" key="3">
    <source>
        <dbReference type="PROSITE" id="PS51094"/>
    </source>
</evidence>
<dbReference type="Gene3D" id="1.10.10.10">
    <property type="entry name" value="Winged helix-like DNA-binding domain superfamily/Winged helix DNA-binding domain"/>
    <property type="match status" value="2"/>
</dbReference>
<dbReference type="InterPro" id="IPR013196">
    <property type="entry name" value="HTH_11"/>
</dbReference>
<evidence type="ECO:0000313" key="6">
    <source>
        <dbReference type="Proteomes" id="UP000249890"/>
    </source>
</evidence>
<gene>
    <name evidence="5" type="ORF">B9T62_22395</name>
</gene>